<dbReference type="GO" id="GO:0009424">
    <property type="term" value="C:bacterial-type flagellum hook"/>
    <property type="evidence" value="ECO:0007669"/>
    <property type="project" value="UniProtKB-UniRule"/>
</dbReference>
<evidence type="ECO:0000259" key="9">
    <source>
        <dbReference type="Pfam" id="PF22638"/>
    </source>
</evidence>
<keyword evidence="10" id="KW-0969">Cilium</keyword>
<name>A0A3M0C3G8_9AQUI</name>
<protein>
    <recommendedName>
        <fullName evidence="4 7">Flagellar hook-associated protein 1</fullName>
        <shortName evidence="7">HAP1</shortName>
    </recommendedName>
</protein>
<dbReference type="Pfam" id="PF06429">
    <property type="entry name" value="Flg_bbr_C"/>
    <property type="match status" value="1"/>
</dbReference>
<keyword evidence="11" id="KW-1185">Reference proteome</keyword>
<dbReference type="RefSeq" id="WP_121922290.1">
    <property type="nucleotide sequence ID" value="NZ_REFO01000010.1"/>
</dbReference>
<dbReference type="Pfam" id="PF22638">
    <property type="entry name" value="FlgK_D1"/>
    <property type="match status" value="1"/>
</dbReference>
<dbReference type="GO" id="GO:0005198">
    <property type="term" value="F:structural molecule activity"/>
    <property type="evidence" value="ECO:0007669"/>
    <property type="project" value="UniProtKB-UniRule"/>
</dbReference>
<dbReference type="NCBIfam" id="TIGR02492">
    <property type="entry name" value="flgK_ends"/>
    <property type="match status" value="1"/>
</dbReference>
<dbReference type="OrthoDB" id="9802553at2"/>
<evidence type="ECO:0000313" key="11">
    <source>
        <dbReference type="Proteomes" id="UP000280842"/>
    </source>
</evidence>
<dbReference type="GO" id="GO:0005576">
    <property type="term" value="C:extracellular region"/>
    <property type="evidence" value="ECO:0007669"/>
    <property type="project" value="UniProtKB-SubCell"/>
</dbReference>
<evidence type="ECO:0000256" key="4">
    <source>
        <dbReference type="ARBA" id="ARBA00016244"/>
    </source>
</evidence>
<dbReference type="Pfam" id="PF07196">
    <property type="entry name" value="Flagellin_IN"/>
    <property type="match status" value="1"/>
</dbReference>
<keyword evidence="10" id="KW-0966">Cell projection</keyword>
<reference evidence="10 11" key="1">
    <citation type="submission" date="2018-10" db="EMBL/GenBank/DDBJ databases">
        <title>Genomic Encyclopedia of Archaeal and Bacterial Type Strains, Phase II (KMG-II): from individual species to whole genera.</title>
        <authorList>
            <person name="Goeker M."/>
        </authorList>
    </citation>
    <scope>NUCLEOTIDE SEQUENCE [LARGE SCALE GENOMIC DNA]</scope>
    <source>
        <strain evidence="10 11">VM1</strain>
    </source>
</reference>
<feature type="domain" description="Flagellar hook-associated protein FlgK helical" evidence="9">
    <location>
        <begin position="85"/>
        <end position="310"/>
    </location>
</feature>
<dbReference type="InterPro" id="IPR010930">
    <property type="entry name" value="Flg_bb/hook_C_dom"/>
</dbReference>
<dbReference type="AlphaFoldDB" id="A0A3M0C3G8"/>
<keyword evidence="5 7" id="KW-0964">Secreted</keyword>
<dbReference type="PRINTS" id="PR01005">
    <property type="entry name" value="FLGHOOKAP1"/>
</dbReference>
<evidence type="ECO:0000256" key="7">
    <source>
        <dbReference type="RuleBase" id="RU362065"/>
    </source>
</evidence>
<dbReference type="InterPro" id="IPR010810">
    <property type="entry name" value="Flagellin_hook_IN_motif"/>
</dbReference>
<evidence type="ECO:0000313" key="10">
    <source>
        <dbReference type="EMBL" id="RMA97512.1"/>
    </source>
</evidence>
<sequence>MSLFGTLSIGSQAILTSRKAVDITNENISNQDSEGYSRQTPVIQDLVPVGVSITKIKRIFDNTLYNRYINLNQQVSGNNTYVDILSEVETFFNDIHGTGLSESINSFFNSFNDVAIDPKDPAARETVISQARQLISKIRDTYSNMKQIKEDLKVGMDEDIQKVNNILSSIAKLNKNIKIFHNDETRLNNYLDQRDKLLKDLSTYLDIKVVFRKDDTVDIYTVKGHSLVLYDKAKTLSAEATNTGVKVRVDSIDLTSDFQNGSIGGKLRALDVINKKISDLNDFTALFAASVNKIHRQGYDLNGNTGRDFFKISPDSSLKYIDASNIDLNITDYTQIAAASDSNYLNSDNSVIKSLIALEDYNEITTKTSITGVSPSTTFGNGSFDLYLDNQKIATINYSATDTISNIANTINSSQSRVVAKVYTDSSGNEHLQLFAKDINLSPSIELKNDTGSFVSSIGGLNSYKGLFNPEEKTDLTSSSGLNIGGTIFKVSDKANLDLLGNTSFQELYNKKFVAELGLKISDAKDKLSSDTILRDSLDQKIKEKSAVNLDEELANLVKYQRAYQSAAKIIAVTDELIQTVLGLVG</sequence>
<dbReference type="PANTHER" id="PTHR30033">
    <property type="entry name" value="FLAGELLAR HOOK-ASSOCIATED PROTEIN 1"/>
    <property type="match status" value="1"/>
</dbReference>
<organism evidence="10 11">
    <name type="scientific">Hydrogenothermus marinus</name>
    <dbReference type="NCBI Taxonomy" id="133270"/>
    <lineage>
        <taxon>Bacteria</taxon>
        <taxon>Pseudomonadati</taxon>
        <taxon>Aquificota</taxon>
        <taxon>Aquificia</taxon>
        <taxon>Aquificales</taxon>
        <taxon>Hydrogenothermaceae</taxon>
        <taxon>Hydrogenothermus</taxon>
    </lineage>
</organism>
<dbReference type="GO" id="GO:0044780">
    <property type="term" value="P:bacterial-type flagellum assembly"/>
    <property type="evidence" value="ECO:0007669"/>
    <property type="project" value="InterPro"/>
</dbReference>
<proteinExistence type="inferred from homology"/>
<accession>A0A3M0C3G8</accession>
<dbReference type="SUPFAM" id="SSF64518">
    <property type="entry name" value="Phase 1 flagellin"/>
    <property type="match status" value="1"/>
</dbReference>
<evidence type="ECO:0000256" key="6">
    <source>
        <dbReference type="ARBA" id="ARBA00023143"/>
    </source>
</evidence>
<evidence type="ECO:0000259" key="8">
    <source>
        <dbReference type="Pfam" id="PF06429"/>
    </source>
</evidence>
<keyword evidence="6 7" id="KW-0975">Bacterial flagellum</keyword>
<comment type="caution">
    <text evidence="10">The sequence shown here is derived from an EMBL/GenBank/DDBJ whole genome shotgun (WGS) entry which is preliminary data.</text>
</comment>
<dbReference type="PANTHER" id="PTHR30033:SF1">
    <property type="entry name" value="FLAGELLAR HOOK-ASSOCIATED PROTEIN 1"/>
    <property type="match status" value="1"/>
</dbReference>
<evidence type="ECO:0000256" key="1">
    <source>
        <dbReference type="ARBA" id="ARBA00004365"/>
    </source>
</evidence>
<dbReference type="Proteomes" id="UP000280842">
    <property type="component" value="Unassembled WGS sequence"/>
</dbReference>
<comment type="subcellular location">
    <subcellularLocation>
        <location evidence="1 7">Bacterial flagellum</location>
    </subcellularLocation>
    <subcellularLocation>
        <location evidence="2 7">Secreted</location>
    </subcellularLocation>
</comment>
<evidence type="ECO:0000256" key="5">
    <source>
        <dbReference type="ARBA" id="ARBA00022525"/>
    </source>
</evidence>
<keyword evidence="10" id="KW-0282">Flagellum</keyword>
<dbReference type="EMBL" id="REFO01000010">
    <property type="protein sequence ID" value="RMA97512.1"/>
    <property type="molecule type" value="Genomic_DNA"/>
</dbReference>
<gene>
    <name evidence="7" type="primary">flgK</name>
    <name evidence="10" type="ORF">CLV39_0125</name>
</gene>
<comment type="similarity">
    <text evidence="3 7">Belongs to the flagella basal body rod proteins family.</text>
</comment>
<dbReference type="InterPro" id="IPR002371">
    <property type="entry name" value="FlgK"/>
</dbReference>
<evidence type="ECO:0000256" key="2">
    <source>
        <dbReference type="ARBA" id="ARBA00004613"/>
    </source>
</evidence>
<feature type="domain" description="Flagellar basal-body/hook protein C-terminal" evidence="8">
    <location>
        <begin position="544"/>
        <end position="583"/>
    </location>
</feature>
<evidence type="ECO:0000256" key="3">
    <source>
        <dbReference type="ARBA" id="ARBA00009677"/>
    </source>
</evidence>
<dbReference type="InterPro" id="IPR053927">
    <property type="entry name" value="FlgK_helical"/>
</dbReference>